<dbReference type="InterPro" id="IPR029044">
    <property type="entry name" value="Nucleotide-diphossugar_trans"/>
</dbReference>
<dbReference type="SUPFAM" id="SSF53448">
    <property type="entry name" value="Nucleotide-diphospho-sugar transferases"/>
    <property type="match status" value="1"/>
</dbReference>
<feature type="transmembrane region" description="Helical" evidence="4">
    <location>
        <begin position="366"/>
        <end position="387"/>
    </location>
</feature>
<gene>
    <name evidence="6" type="ORF">CPRO_03130</name>
    <name evidence="7" type="ORF">SAMN02745151_00038</name>
</gene>
<dbReference type="EMBL" id="FQUA01000001">
    <property type="protein sequence ID" value="SHE27219.1"/>
    <property type="molecule type" value="Genomic_DNA"/>
</dbReference>
<evidence type="ECO:0000256" key="2">
    <source>
        <dbReference type="ARBA" id="ARBA00022676"/>
    </source>
</evidence>
<feature type="transmembrane region" description="Helical" evidence="4">
    <location>
        <begin position="294"/>
        <end position="320"/>
    </location>
</feature>
<feature type="transmembrane region" description="Helical" evidence="4">
    <location>
        <begin position="6"/>
        <end position="30"/>
    </location>
</feature>
<comment type="similarity">
    <text evidence="1">Belongs to the glycosyltransferase 2 family.</text>
</comment>
<dbReference type="PANTHER" id="PTHR43630:SF1">
    <property type="entry name" value="POLY-BETA-1,6-N-ACETYL-D-GLUCOSAMINE SYNTHASE"/>
    <property type="match status" value="1"/>
</dbReference>
<evidence type="ECO:0000256" key="1">
    <source>
        <dbReference type="ARBA" id="ARBA00006739"/>
    </source>
</evidence>
<dbReference type="Pfam" id="PF13632">
    <property type="entry name" value="Glyco_trans_2_3"/>
    <property type="match status" value="1"/>
</dbReference>
<reference evidence="9" key="4">
    <citation type="submission" date="2016-11" db="EMBL/GenBank/DDBJ databases">
        <authorList>
            <person name="Jaros S."/>
            <person name="Januszkiewicz K."/>
            <person name="Wedrychowicz H."/>
        </authorList>
    </citation>
    <scope>NUCLEOTIDE SEQUENCE [LARGE SCALE GENOMIC DNA]</scope>
    <source>
        <strain evidence="9">DSM 1682</strain>
    </source>
</reference>
<dbReference type="OrthoDB" id="9797391at2"/>
<dbReference type="Proteomes" id="UP000068026">
    <property type="component" value="Chromosome"/>
</dbReference>
<evidence type="ECO:0000313" key="7">
    <source>
        <dbReference type="EMBL" id="SHE27219.1"/>
    </source>
</evidence>
<evidence type="ECO:0000313" key="9">
    <source>
        <dbReference type="Proteomes" id="UP000184204"/>
    </source>
</evidence>
<evidence type="ECO:0000256" key="3">
    <source>
        <dbReference type="ARBA" id="ARBA00022679"/>
    </source>
</evidence>
<reference evidence="7" key="3">
    <citation type="submission" date="2016-11" db="EMBL/GenBank/DDBJ databases">
        <authorList>
            <person name="Varghese N."/>
            <person name="Submissions S."/>
        </authorList>
    </citation>
    <scope>NUCLEOTIDE SEQUENCE</scope>
    <source>
        <strain evidence="7">DSM 1682</strain>
    </source>
</reference>
<keyword evidence="4" id="KW-0812">Transmembrane</keyword>
<dbReference type="Gene3D" id="3.90.550.10">
    <property type="entry name" value="Spore Coat Polysaccharide Biosynthesis Protein SpsA, Chain A"/>
    <property type="match status" value="1"/>
</dbReference>
<dbReference type="CDD" id="cd06438">
    <property type="entry name" value="EpsO_like"/>
    <property type="match status" value="1"/>
</dbReference>
<name>A0A0X8V9K0_ANAPI</name>
<keyword evidence="4" id="KW-0472">Membrane</keyword>
<keyword evidence="3 6" id="KW-0808">Transferase</keyword>
<organism evidence="7 9">
    <name type="scientific">Anaerotignum propionicum DSM 1682</name>
    <dbReference type="NCBI Taxonomy" id="991789"/>
    <lineage>
        <taxon>Bacteria</taxon>
        <taxon>Bacillati</taxon>
        <taxon>Bacillota</taxon>
        <taxon>Clostridia</taxon>
        <taxon>Lachnospirales</taxon>
        <taxon>Anaerotignaceae</taxon>
        <taxon>Anaerotignum</taxon>
    </lineage>
</organism>
<dbReference type="GO" id="GO:0016757">
    <property type="term" value="F:glycosyltransferase activity"/>
    <property type="evidence" value="ECO:0007669"/>
    <property type="project" value="UniProtKB-KW"/>
</dbReference>
<dbReference type="Proteomes" id="UP000184204">
    <property type="component" value="Unassembled WGS sequence"/>
</dbReference>
<reference evidence="6 8" key="1">
    <citation type="journal article" date="2016" name="Genome Announc.">
        <title>Complete Genome Sequence of the Amino Acid-Fermenting Clostridium propionicum X2 (DSM 1682).</title>
        <authorList>
            <person name="Poehlein A."/>
            <person name="Schlien K."/>
            <person name="Chowdhury N.P."/>
            <person name="Gottschalk G."/>
            <person name="Buckel W."/>
            <person name="Daniel R."/>
        </authorList>
    </citation>
    <scope>NUCLEOTIDE SEQUENCE [LARGE SCALE GENOMIC DNA]</scope>
    <source>
        <strain evidence="6 8">X2</strain>
    </source>
</reference>
<dbReference type="KEGG" id="cpro:CPRO_03130"/>
<dbReference type="RefSeq" id="WP_066047047.1">
    <property type="nucleotide sequence ID" value="NZ_CP014223.1"/>
</dbReference>
<feature type="domain" description="Glycosyltransferase 2-like" evidence="5">
    <location>
        <begin position="130"/>
        <end position="316"/>
    </location>
</feature>
<dbReference type="AlphaFoldDB" id="A0A0X8V9K0"/>
<proteinExistence type="inferred from homology"/>
<evidence type="ECO:0000313" key="6">
    <source>
        <dbReference type="EMBL" id="AMJ39935.1"/>
    </source>
</evidence>
<reference evidence="8" key="2">
    <citation type="submission" date="2016-01" db="EMBL/GenBank/DDBJ databases">
        <authorList>
            <person name="Poehlein A."/>
            <person name="Schlien K."/>
            <person name="Gottschalk G."/>
            <person name="Buckel W."/>
            <person name="Daniel R."/>
        </authorList>
    </citation>
    <scope>NUCLEOTIDE SEQUENCE [LARGE SCALE GENOMIC DNA]</scope>
    <source>
        <strain evidence="8">X2</strain>
    </source>
</reference>
<evidence type="ECO:0000259" key="5">
    <source>
        <dbReference type="Pfam" id="PF13632"/>
    </source>
</evidence>
<keyword evidence="2 6" id="KW-0328">Glycosyltransferase</keyword>
<evidence type="ECO:0000313" key="8">
    <source>
        <dbReference type="Proteomes" id="UP000068026"/>
    </source>
</evidence>
<dbReference type="EC" id="2.4.1.-" evidence="6"/>
<dbReference type="EMBL" id="CP014223">
    <property type="protein sequence ID" value="AMJ39935.1"/>
    <property type="molecule type" value="Genomic_DNA"/>
</dbReference>
<evidence type="ECO:0000256" key="4">
    <source>
        <dbReference type="SAM" id="Phobius"/>
    </source>
</evidence>
<sequence>MDELFWVALALGAVLKLISIYFGGIACFALKKEVKYPSAKKLRRFAVLTAARNEEAVIGNFIESIQKQNYPVELFDVFVIPNNCTDNTELMAKAYGAEIIHCPFPVTCKGDALQQALMQLRKKGYDAFCVFDSDNIVSPDFLLKINDAFDAGAKVAKGRLLASNPQASWVSGCYNIYFNLFHLFFNKARGACGLSAKLVGTGFAVHKDVLESLGGWNTTTIAEDAEFSAQCALLGERVWWVPDAVTYDEQPESFRVSLLQRRRWCSGIMQVGKLHFKHLLQRLIKPNGVYAADFTMFLMGAFAQALSILPLGLTLLAAIFDGKEGIFNFIQAMGIYFLLYYTLMCLMATILTLYQEKRVFPKEMRSAILLFPIFMASWIPLQVISLFRETKSWKEIQHNGKSKDTIPTA</sequence>
<feature type="transmembrane region" description="Helical" evidence="4">
    <location>
        <begin position="326"/>
        <end position="354"/>
    </location>
</feature>
<keyword evidence="8" id="KW-1185">Reference proteome</keyword>
<dbReference type="InterPro" id="IPR001173">
    <property type="entry name" value="Glyco_trans_2-like"/>
</dbReference>
<accession>A0A0X8V9K0</accession>
<dbReference type="PANTHER" id="PTHR43630">
    <property type="entry name" value="POLY-BETA-1,6-N-ACETYL-D-GLUCOSAMINE SYNTHASE"/>
    <property type="match status" value="1"/>
</dbReference>
<protein>
    <submittedName>
        <fullName evidence="6">Beta-monoglucosyldiacylglycerol synthase</fullName>
        <ecNumber evidence="6">2.4.1.-</ecNumber>
    </submittedName>
    <submittedName>
        <fullName evidence="7">Glycosyltransferase, catalytic subunit of cellulose synthase and poly-beta-1,6-N-acetylglucosamine synthase</fullName>
    </submittedName>
</protein>
<keyword evidence="4" id="KW-1133">Transmembrane helix</keyword>